<comment type="caution">
    <text evidence="2">The sequence shown here is derived from an EMBL/GenBank/DDBJ whole genome shotgun (WGS) entry which is preliminary data.</text>
</comment>
<feature type="transmembrane region" description="Helical" evidence="1">
    <location>
        <begin position="107"/>
        <end position="128"/>
    </location>
</feature>
<evidence type="ECO:0000313" key="3">
    <source>
        <dbReference type="Proteomes" id="UP000318833"/>
    </source>
</evidence>
<feature type="transmembrane region" description="Helical" evidence="1">
    <location>
        <begin position="53"/>
        <end position="70"/>
    </location>
</feature>
<proteinExistence type="predicted"/>
<keyword evidence="1" id="KW-1133">Transmembrane helix</keyword>
<feature type="transmembrane region" description="Helical" evidence="1">
    <location>
        <begin position="12"/>
        <end position="32"/>
    </location>
</feature>
<reference evidence="2 3" key="1">
    <citation type="submission" date="2019-07" db="EMBL/GenBank/DDBJ databases">
        <title>The draft genome sequence of Aquimarina algiphila M91.</title>
        <authorList>
            <person name="Meng X."/>
        </authorList>
    </citation>
    <scope>NUCLEOTIDE SEQUENCE [LARGE SCALE GENOMIC DNA]</scope>
    <source>
        <strain evidence="2 3">M91</strain>
    </source>
</reference>
<feature type="transmembrane region" description="Helical" evidence="1">
    <location>
        <begin position="134"/>
        <end position="156"/>
    </location>
</feature>
<feature type="transmembrane region" description="Helical" evidence="1">
    <location>
        <begin position="76"/>
        <end position="95"/>
    </location>
</feature>
<gene>
    <name evidence="2" type="ORF">FOF46_04475</name>
</gene>
<accession>A0A554VQ31</accession>
<protein>
    <submittedName>
        <fullName evidence="2">Uncharacterized protein</fullName>
    </submittedName>
</protein>
<evidence type="ECO:0000256" key="1">
    <source>
        <dbReference type="SAM" id="Phobius"/>
    </source>
</evidence>
<sequence length="254" mass="29433">MRYSNELFLRFKTVFIAFIGVFSTLVLLRIILNNAFLIEKIVEVTSSLSRLKVWWIIILSVIVILTLSKHKSVGGYFTILVTIPLVAVLVAITILRRSQDGTVISEFINTVWYFTLLLMLLSLVMITISKIKTFLKYFVYIVSILLILFFFARFIFFEEIFFSKANDTENQIIVGRFLLLLLLFIWLIISINPISLLKQSESTNGKRNDVSESMVILLLGMFYVSVYFFICKDVLDSETCKAVNFDCVTKLWEF</sequence>
<keyword evidence="3" id="KW-1185">Reference proteome</keyword>
<evidence type="ECO:0000313" key="2">
    <source>
        <dbReference type="EMBL" id="TSE10556.1"/>
    </source>
</evidence>
<dbReference type="AlphaFoldDB" id="A0A554VQ31"/>
<name>A0A554VQ31_9FLAO</name>
<keyword evidence="1" id="KW-0812">Transmembrane</keyword>
<dbReference type="RefSeq" id="WP_143915594.1">
    <property type="nucleotide sequence ID" value="NZ_CANMIK010000007.1"/>
</dbReference>
<feature type="transmembrane region" description="Helical" evidence="1">
    <location>
        <begin position="177"/>
        <end position="194"/>
    </location>
</feature>
<keyword evidence="1" id="KW-0472">Membrane</keyword>
<dbReference type="Proteomes" id="UP000318833">
    <property type="component" value="Unassembled WGS sequence"/>
</dbReference>
<dbReference type="EMBL" id="VLNR01000006">
    <property type="protein sequence ID" value="TSE10556.1"/>
    <property type="molecule type" value="Genomic_DNA"/>
</dbReference>
<organism evidence="2 3">
    <name type="scientific">Aquimarina algiphila</name>
    <dbReference type="NCBI Taxonomy" id="2047982"/>
    <lineage>
        <taxon>Bacteria</taxon>
        <taxon>Pseudomonadati</taxon>
        <taxon>Bacteroidota</taxon>
        <taxon>Flavobacteriia</taxon>
        <taxon>Flavobacteriales</taxon>
        <taxon>Flavobacteriaceae</taxon>
        <taxon>Aquimarina</taxon>
    </lineage>
</organism>
<feature type="transmembrane region" description="Helical" evidence="1">
    <location>
        <begin position="214"/>
        <end position="231"/>
    </location>
</feature>